<dbReference type="Pfam" id="PF00856">
    <property type="entry name" value="SET"/>
    <property type="match status" value="1"/>
</dbReference>
<dbReference type="Gene3D" id="2.170.270.10">
    <property type="entry name" value="SET domain"/>
    <property type="match status" value="1"/>
</dbReference>
<evidence type="ECO:0000313" key="3">
    <source>
        <dbReference type="EMBL" id="TGO33799.1"/>
    </source>
</evidence>
<feature type="compositionally biased region" description="Basic and acidic residues" evidence="1">
    <location>
        <begin position="1"/>
        <end position="14"/>
    </location>
</feature>
<reference evidence="3 4" key="1">
    <citation type="submission" date="2017-12" db="EMBL/GenBank/DDBJ databases">
        <title>Comparative genomics of Botrytis spp.</title>
        <authorList>
            <person name="Valero-Jimenez C.A."/>
            <person name="Tapia P."/>
            <person name="Veloso J."/>
            <person name="Silva-Moreno E."/>
            <person name="Staats M."/>
            <person name="Valdes J.H."/>
            <person name="Van Kan J.A.L."/>
        </authorList>
    </citation>
    <scope>NUCLEOTIDE SEQUENCE [LARGE SCALE GENOMIC DNA]</scope>
    <source>
        <strain evidence="3 4">Bh0001</strain>
    </source>
</reference>
<proteinExistence type="predicted"/>
<sequence length="364" mass="40642">MTPDKADGAHRADDPQVQIDQSVILSEIETLELNDAADQSTEKHKAERNRRKKLNARKNKAKNARQEIEEQEMLGSASQDTKIALSVGSGKTSKSLASDCFDGTSSIDCVVESTALTQEKTEANTVIDPVYFSNAMFEIKTSPRKGLGVFAAQDIKKETEILREAPLMKCVIVAATISHAEKQHSSRFTRLSSFDVVGDKQERTNYIYHFASRINHECIPNMARGNTKNGDLVFRAVRNIKQGEELTTFYQASLGTTLARREILLSKYGFTCMCKACINNKFLNYCSETLKYAPWIIANENGSEVLNKPTLEETQTAKQIESWYESVSQVTEKAVQRIAIAISNSLLQSQNTQEQKLLIVENAI</sequence>
<dbReference type="PANTHER" id="PTHR12197:SF292">
    <property type="entry name" value="SET DOMAIN-CONTAINING PROTEIN"/>
    <property type="match status" value="1"/>
</dbReference>
<dbReference type="PROSITE" id="PS50280">
    <property type="entry name" value="SET"/>
    <property type="match status" value="1"/>
</dbReference>
<evidence type="ECO:0000259" key="2">
    <source>
        <dbReference type="PROSITE" id="PS50280"/>
    </source>
</evidence>
<evidence type="ECO:0000256" key="1">
    <source>
        <dbReference type="SAM" id="MobiDB-lite"/>
    </source>
</evidence>
<feature type="domain" description="SET" evidence="2">
    <location>
        <begin position="135"/>
        <end position="251"/>
    </location>
</feature>
<dbReference type="InterPro" id="IPR050869">
    <property type="entry name" value="H3K4_H4K5_MeTrfase"/>
</dbReference>
<feature type="compositionally biased region" description="Basic residues" evidence="1">
    <location>
        <begin position="46"/>
        <end position="63"/>
    </location>
</feature>
<dbReference type="AlphaFoldDB" id="A0A4Z1GF62"/>
<dbReference type="SUPFAM" id="SSF82199">
    <property type="entry name" value="SET domain"/>
    <property type="match status" value="1"/>
</dbReference>
<dbReference type="InterPro" id="IPR046341">
    <property type="entry name" value="SET_dom_sf"/>
</dbReference>
<organism evidence="3 4">
    <name type="scientific">Botrytis hyacinthi</name>
    <dbReference type="NCBI Taxonomy" id="278943"/>
    <lineage>
        <taxon>Eukaryota</taxon>
        <taxon>Fungi</taxon>
        <taxon>Dikarya</taxon>
        <taxon>Ascomycota</taxon>
        <taxon>Pezizomycotina</taxon>
        <taxon>Leotiomycetes</taxon>
        <taxon>Helotiales</taxon>
        <taxon>Sclerotiniaceae</taxon>
        <taxon>Botrytis</taxon>
    </lineage>
</organism>
<gene>
    <name evidence="3" type="ORF">BHYA_0226g00060</name>
</gene>
<dbReference type="Proteomes" id="UP000297814">
    <property type="component" value="Unassembled WGS sequence"/>
</dbReference>
<feature type="region of interest" description="Disordered" evidence="1">
    <location>
        <begin position="1"/>
        <end position="20"/>
    </location>
</feature>
<dbReference type="SMART" id="SM00317">
    <property type="entry name" value="SET"/>
    <property type="match status" value="1"/>
</dbReference>
<dbReference type="EMBL" id="PQXK01000226">
    <property type="protein sequence ID" value="TGO33799.1"/>
    <property type="molecule type" value="Genomic_DNA"/>
</dbReference>
<dbReference type="InterPro" id="IPR011990">
    <property type="entry name" value="TPR-like_helical_dom_sf"/>
</dbReference>
<dbReference type="InterPro" id="IPR001214">
    <property type="entry name" value="SET_dom"/>
</dbReference>
<dbReference type="PANTHER" id="PTHR12197">
    <property type="entry name" value="HISTONE-LYSINE N-METHYLTRANSFERASE SMYD"/>
    <property type="match status" value="1"/>
</dbReference>
<dbReference type="Gene3D" id="1.25.40.10">
    <property type="entry name" value="Tetratricopeptide repeat domain"/>
    <property type="match status" value="1"/>
</dbReference>
<feature type="region of interest" description="Disordered" evidence="1">
    <location>
        <begin position="34"/>
        <end position="77"/>
    </location>
</feature>
<name>A0A4Z1GF62_9HELO</name>
<accession>A0A4Z1GF62</accession>
<dbReference type="CDD" id="cd20071">
    <property type="entry name" value="SET_SMYD"/>
    <property type="match status" value="1"/>
</dbReference>
<keyword evidence="4" id="KW-1185">Reference proteome</keyword>
<protein>
    <recommendedName>
        <fullName evidence="2">SET domain-containing protein</fullName>
    </recommendedName>
</protein>
<comment type="caution">
    <text evidence="3">The sequence shown here is derived from an EMBL/GenBank/DDBJ whole genome shotgun (WGS) entry which is preliminary data.</text>
</comment>
<evidence type="ECO:0000313" key="4">
    <source>
        <dbReference type="Proteomes" id="UP000297814"/>
    </source>
</evidence>